<evidence type="ECO:0000256" key="3">
    <source>
        <dbReference type="ARBA" id="ARBA00022777"/>
    </source>
</evidence>
<dbReference type="EMBL" id="JALLPJ020000994">
    <property type="protein sequence ID" value="KAL3778288.1"/>
    <property type="molecule type" value="Genomic_DNA"/>
</dbReference>
<keyword evidence="7" id="KW-1185">Reference proteome</keyword>
<evidence type="ECO:0000256" key="1">
    <source>
        <dbReference type="ARBA" id="ARBA00022527"/>
    </source>
</evidence>
<keyword evidence="1" id="KW-0723">Serine/threonine-protein kinase</keyword>
<feature type="compositionally biased region" description="Basic and acidic residues" evidence="4">
    <location>
        <begin position="58"/>
        <end position="71"/>
    </location>
</feature>
<dbReference type="Pfam" id="PF02816">
    <property type="entry name" value="Alpha_kinase"/>
    <property type="match status" value="1"/>
</dbReference>
<feature type="domain" description="Alpha-type protein kinase" evidence="5">
    <location>
        <begin position="370"/>
        <end position="453"/>
    </location>
</feature>
<dbReference type="Proteomes" id="UP001530400">
    <property type="component" value="Unassembled WGS sequence"/>
</dbReference>
<feature type="compositionally biased region" description="Low complexity" evidence="4">
    <location>
        <begin position="112"/>
        <end position="121"/>
    </location>
</feature>
<evidence type="ECO:0000313" key="7">
    <source>
        <dbReference type="Proteomes" id="UP001530400"/>
    </source>
</evidence>
<evidence type="ECO:0000256" key="4">
    <source>
        <dbReference type="SAM" id="MobiDB-lite"/>
    </source>
</evidence>
<name>A0ABD3NQM2_9STRA</name>
<keyword evidence="3" id="KW-0418">Kinase</keyword>
<organism evidence="6 7">
    <name type="scientific">Cyclotella atomus</name>
    <dbReference type="NCBI Taxonomy" id="382360"/>
    <lineage>
        <taxon>Eukaryota</taxon>
        <taxon>Sar</taxon>
        <taxon>Stramenopiles</taxon>
        <taxon>Ochrophyta</taxon>
        <taxon>Bacillariophyta</taxon>
        <taxon>Coscinodiscophyceae</taxon>
        <taxon>Thalassiosirophycidae</taxon>
        <taxon>Stephanodiscales</taxon>
        <taxon>Stephanodiscaceae</taxon>
        <taxon>Cyclotella</taxon>
    </lineage>
</organism>
<feature type="compositionally biased region" description="Polar residues" evidence="4">
    <location>
        <begin position="30"/>
        <end position="42"/>
    </location>
</feature>
<feature type="region of interest" description="Disordered" evidence="4">
    <location>
        <begin position="1"/>
        <end position="20"/>
    </location>
</feature>
<reference evidence="6 7" key="1">
    <citation type="submission" date="2024-10" db="EMBL/GenBank/DDBJ databases">
        <title>Updated reference genomes for cyclostephanoid diatoms.</title>
        <authorList>
            <person name="Roberts W.R."/>
            <person name="Alverson A.J."/>
        </authorList>
    </citation>
    <scope>NUCLEOTIDE SEQUENCE [LARGE SCALE GENOMIC DNA]</scope>
    <source>
        <strain evidence="6 7">AJA010-31</strain>
    </source>
</reference>
<gene>
    <name evidence="6" type="ORF">ACHAWO_006856</name>
</gene>
<sequence length="469" mass="51584">MNNDSSTLFPRVQVKREHGMTQCLPKKSCLKQSNTEGSGRTTTAHKHDDSTALALTVIKEESPREKVKTESPKTTAVSKSAAEAPRSDITDLTSPPPPKRNAKISGNDKAQDSAAAASNQNDPISHVIFSLDCSGSIRERDVKSVGGNITPWGAVFKCVDSLIDEQVNQNGSDADTCCFVFPAAYNLAASGSERDKICVVFLTDGRPGDLQAKPPNSDEDMQKFAGCSKYKQLSAGHYISNIQSDHHYFDLQLICLFEEGKQWMKYLSTHFEDTLHNPDLSLDGEESDDEGIGVIPMEVKSSRTILPTVTAMRAKSRSEREVVIKSTSAMISYEATRMVLSDANGHKSFVIAPGEASNERKIQVYMHPFAQGGLRNVYRMKQSSTEANNAELAVAKESRHDIKYNERLKFHVETATNQLRAYKYAKSFRSALASKGADEENSVPPISVLKTEVTLKSSDMSWRVSVSLC</sequence>
<dbReference type="InterPro" id="IPR004166">
    <property type="entry name" value="a-kinase_dom"/>
</dbReference>
<feature type="region of interest" description="Disordered" evidence="4">
    <location>
        <begin position="25"/>
        <end position="121"/>
    </location>
</feature>
<protein>
    <recommendedName>
        <fullName evidence="5">Alpha-type protein kinase domain-containing protein</fullName>
    </recommendedName>
</protein>
<evidence type="ECO:0000313" key="6">
    <source>
        <dbReference type="EMBL" id="KAL3778288.1"/>
    </source>
</evidence>
<dbReference type="GO" id="GO:0004674">
    <property type="term" value="F:protein serine/threonine kinase activity"/>
    <property type="evidence" value="ECO:0007669"/>
    <property type="project" value="UniProtKB-KW"/>
</dbReference>
<accession>A0ABD3NQM2</accession>
<proteinExistence type="predicted"/>
<evidence type="ECO:0000259" key="5">
    <source>
        <dbReference type="Pfam" id="PF02816"/>
    </source>
</evidence>
<keyword evidence="2" id="KW-0808">Transferase</keyword>
<comment type="caution">
    <text evidence="6">The sequence shown here is derived from an EMBL/GenBank/DDBJ whole genome shotgun (WGS) entry which is preliminary data.</text>
</comment>
<evidence type="ECO:0000256" key="2">
    <source>
        <dbReference type="ARBA" id="ARBA00022679"/>
    </source>
</evidence>
<dbReference type="AlphaFoldDB" id="A0ABD3NQM2"/>